<dbReference type="EMBL" id="FNDZ01000001">
    <property type="protein sequence ID" value="SDH93049.1"/>
    <property type="molecule type" value="Genomic_DNA"/>
</dbReference>
<comment type="similarity">
    <text evidence="4 10">Belongs to the galactose-1-phosphate uridylyltransferase type 2 family.</text>
</comment>
<evidence type="ECO:0000256" key="3">
    <source>
        <dbReference type="ARBA" id="ARBA00004947"/>
    </source>
</evidence>
<evidence type="ECO:0000256" key="5">
    <source>
        <dbReference type="ARBA" id="ARBA00022490"/>
    </source>
</evidence>
<comment type="catalytic activity">
    <reaction evidence="1 10">
        <text>alpha-D-galactose 1-phosphate + UDP-alpha-D-glucose = alpha-D-glucose 1-phosphate + UDP-alpha-D-galactose</text>
        <dbReference type="Rhea" id="RHEA:13989"/>
        <dbReference type="ChEBI" id="CHEBI:58336"/>
        <dbReference type="ChEBI" id="CHEBI:58601"/>
        <dbReference type="ChEBI" id="CHEBI:58885"/>
        <dbReference type="ChEBI" id="CHEBI:66914"/>
        <dbReference type="EC" id="2.7.7.12"/>
    </reaction>
</comment>
<dbReference type="HAMAP" id="MF_00571">
    <property type="entry name" value="GalP_UDP_trans"/>
    <property type="match status" value="1"/>
</dbReference>
<proteinExistence type="inferred from homology"/>
<evidence type="ECO:0000256" key="9">
    <source>
        <dbReference type="ARBA" id="ARBA00023277"/>
    </source>
</evidence>
<evidence type="ECO:0000256" key="6">
    <source>
        <dbReference type="ARBA" id="ARBA00022679"/>
    </source>
</evidence>
<feature type="domain" description="Galactose-1-phosphate uridyl transferase C-terminal" evidence="12">
    <location>
        <begin position="250"/>
        <end position="421"/>
    </location>
</feature>
<dbReference type="RefSeq" id="WP_031573040.1">
    <property type="nucleotide sequence ID" value="NZ_FNDZ01000001.1"/>
</dbReference>
<feature type="domain" description="Galactose-1-phosphate uridyl transferase N-terminal" evidence="11">
    <location>
        <begin position="20"/>
        <end position="234"/>
    </location>
</feature>
<dbReference type="InterPro" id="IPR005850">
    <property type="entry name" value="GalP_Utransf_C"/>
</dbReference>
<dbReference type="Pfam" id="PF01087">
    <property type="entry name" value="GalP_UDP_transf"/>
    <property type="match status" value="1"/>
</dbReference>
<keyword evidence="7 10" id="KW-0548">Nucleotidyltransferase</keyword>
<keyword evidence="5 10" id="KW-0963">Cytoplasm</keyword>
<evidence type="ECO:0000256" key="10">
    <source>
        <dbReference type="HAMAP-Rule" id="MF_00571"/>
    </source>
</evidence>
<dbReference type="GO" id="GO:0008108">
    <property type="term" value="F:UDP-glucose:hexose-1-phosphate uridylyltransferase activity"/>
    <property type="evidence" value="ECO:0007669"/>
    <property type="project" value="UniProtKB-UniRule"/>
</dbReference>
<name>A0A1G8GF85_9CLOT</name>
<accession>A0A1G8GF85</accession>
<dbReference type="PANTHER" id="PTHR39191:SF1">
    <property type="entry name" value="DUF4922 DOMAIN-CONTAINING PROTEIN"/>
    <property type="match status" value="1"/>
</dbReference>
<comment type="subcellular location">
    <subcellularLocation>
        <location evidence="2 10">Cytoplasm</location>
    </subcellularLocation>
</comment>
<evidence type="ECO:0000313" key="14">
    <source>
        <dbReference type="Proteomes" id="UP000183255"/>
    </source>
</evidence>
<evidence type="ECO:0000256" key="7">
    <source>
        <dbReference type="ARBA" id="ARBA00022695"/>
    </source>
</evidence>
<comment type="pathway">
    <text evidence="3 10">Carbohydrate metabolism; galactose metabolism.</text>
</comment>
<gene>
    <name evidence="10" type="primary">galT</name>
    <name evidence="13" type="ORF">SAMN05421804_101243</name>
</gene>
<dbReference type="Proteomes" id="UP000183255">
    <property type="component" value="Unassembled WGS sequence"/>
</dbReference>
<dbReference type="InterPro" id="IPR023425">
    <property type="entry name" value="GalP_uridyl_Trfase_II_CS"/>
</dbReference>
<keyword evidence="8 10" id="KW-0299">Galactose metabolism</keyword>
<evidence type="ECO:0000256" key="1">
    <source>
        <dbReference type="ARBA" id="ARBA00001107"/>
    </source>
</evidence>
<protein>
    <recommendedName>
        <fullName evidence="10">Galactose-1-phosphate uridylyltransferase</fullName>
        <shortName evidence="10">Gal-1-P uridylyltransferase</shortName>
        <ecNumber evidence="10">2.7.7.12</ecNumber>
    </recommendedName>
    <alternativeName>
        <fullName evidence="10">UDP-glucose--hexose-1-phosphate uridylyltransferase</fullName>
    </alternativeName>
</protein>
<sequence length="508" mass="59494">MNINNAIKSLVDYAVRERLIETEDRIYAVNRLLEILHLDHYTEGTDSIPYSSVEDILEKFRQWAVETNFVPNDSNEVLDLFDTKLMSVFVSKPSDFRKKYFELWKESPEKATEYYYLFAKKSNYIREQRVAKDIKWVYETPYGLIDMTINLSKPEKDPRAIALASKGLNTESEKYPKCLLCKENEGYAGRLDHPARQNHRIIPITLADESWYMQYSPYVYYNEHCIVFKGNHEPMKISGKTIERLLEFVSAYPHYMIGSNADLPIVGGSILTHDHFQGGRYEFAMSKAKEYDKIPIPAYGVELSKLYWPMSVIRLKGKDVKNLVKVSELILSIWKNYEDHQVGIISKSGDTEHNTITPITRFRNNLFEVDLILRNNRTDEQHPFGIFHSQEEYHHIKRENIGLIECLGLAVLPARLRDEMNLLKQFMFKKDLEGIYSNEILNKHGHFARRILDENQFSSEEEIEAKLYDEIGYVFMKVLENCGVYKKDNDGEKAFQRFIEVIHENLSK</sequence>
<dbReference type="InterPro" id="IPR000766">
    <property type="entry name" value="GalP_uridyl_Trfase_II"/>
</dbReference>
<keyword evidence="6 10" id="KW-0808">Transferase</keyword>
<dbReference type="PANTHER" id="PTHR39191">
    <property type="entry name" value="GALACTOSE-1-PHOSPHATE URIDYLYLTRANSFERASE"/>
    <property type="match status" value="1"/>
</dbReference>
<dbReference type="GO" id="GO:0006012">
    <property type="term" value="P:galactose metabolic process"/>
    <property type="evidence" value="ECO:0007669"/>
    <property type="project" value="UniProtKB-UniRule"/>
</dbReference>
<dbReference type="UniPathway" id="UPA00214"/>
<evidence type="ECO:0000256" key="4">
    <source>
        <dbReference type="ARBA" id="ARBA00008706"/>
    </source>
</evidence>
<evidence type="ECO:0000313" key="13">
    <source>
        <dbReference type="EMBL" id="SDH93049.1"/>
    </source>
</evidence>
<dbReference type="NCBIfam" id="NF003629">
    <property type="entry name" value="PRK05270.1-2"/>
    <property type="match status" value="1"/>
</dbReference>
<dbReference type="InterPro" id="IPR005849">
    <property type="entry name" value="GalP_Utransf_N"/>
</dbReference>
<dbReference type="AlphaFoldDB" id="A0A1G8GF85"/>
<dbReference type="PIRSF" id="PIRSF006005">
    <property type="entry name" value="GalT_BS"/>
    <property type="match status" value="1"/>
</dbReference>
<reference evidence="13 14" key="1">
    <citation type="submission" date="2016-10" db="EMBL/GenBank/DDBJ databases">
        <authorList>
            <person name="de Groot N.N."/>
        </authorList>
    </citation>
    <scope>NUCLEOTIDE SEQUENCE [LARGE SCALE GENOMIC DNA]</scope>
    <source>
        <strain evidence="13 14">CGMCC 1.5058</strain>
    </source>
</reference>
<evidence type="ECO:0000256" key="8">
    <source>
        <dbReference type="ARBA" id="ARBA00023144"/>
    </source>
</evidence>
<dbReference type="EC" id="2.7.7.12" evidence="10"/>
<organism evidence="13 14">
    <name type="scientific">Proteiniclasticum ruminis</name>
    <dbReference type="NCBI Taxonomy" id="398199"/>
    <lineage>
        <taxon>Bacteria</taxon>
        <taxon>Bacillati</taxon>
        <taxon>Bacillota</taxon>
        <taxon>Clostridia</taxon>
        <taxon>Eubacteriales</taxon>
        <taxon>Clostridiaceae</taxon>
        <taxon>Proteiniclasticum</taxon>
    </lineage>
</organism>
<evidence type="ECO:0000256" key="2">
    <source>
        <dbReference type="ARBA" id="ARBA00004496"/>
    </source>
</evidence>
<dbReference type="Pfam" id="PF02744">
    <property type="entry name" value="GalP_UDP_tr_C"/>
    <property type="match status" value="1"/>
</dbReference>
<dbReference type="GO" id="GO:0005737">
    <property type="term" value="C:cytoplasm"/>
    <property type="evidence" value="ECO:0007669"/>
    <property type="project" value="UniProtKB-SubCell"/>
</dbReference>
<evidence type="ECO:0000259" key="12">
    <source>
        <dbReference type="Pfam" id="PF02744"/>
    </source>
</evidence>
<evidence type="ECO:0000259" key="11">
    <source>
        <dbReference type="Pfam" id="PF01087"/>
    </source>
</evidence>
<dbReference type="PROSITE" id="PS01163">
    <property type="entry name" value="GAL_P_UDP_TRANSF_II"/>
    <property type="match status" value="1"/>
</dbReference>
<keyword evidence="9 10" id="KW-0119">Carbohydrate metabolism</keyword>